<dbReference type="InParanoid" id="A0A0D0DIT6"/>
<protein>
    <submittedName>
        <fullName evidence="1">Uncharacterized protein</fullName>
    </submittedName>
</protein>
<keyword evidence="2" id="KW-1185">Reference proteome</keyword>
<gene>
    <name evidence="1" type="ORF">PAXRUDRAFT_756593</name>
</gene>
<accession>A0A0D0DIT6</accession>
<dbReference type="EMBL" id="KN825792">
    <property type="protein sequence ID" value="KIK81479.1"/>
    <property type="molecule type" value="Genomic_DNA"/>
</dbReference>
<proteinExistence type="predicted"/>
<reference evidence="2" key="2">
    <citation type="submission" date="2015-01" db="EMBL/GenBank/DDBJ databases">
        <title>Evolutionary Origins and Diversification of the Mycorrhizal Mutualists.</title>
        <authorList>
            <consortium name="DOE Joint Genome Institute"/>
            <consortium name="Mycorrhizal Genomics Consortium"/>
            <person name="Kohler A."/>
            <person name="Kuo A."/>
            <person name="Nagy L.G."/>
            <person name="Floudas D."/>
            <person name="Copeland A."/>
            <person name="Barry K.W."/>
            <person name="Cichocki N."/>
            <person name="Veneault-Fourrey C."/>
            <person name="LaButti K."/>
            <person name="Lindquist E.A."/>
            <person name="Lipzen A."/>
            <person name="Lundell T."/>
            <person name="Morin E."/>
            <person name="Murat C."/>
            <person name="Riley R."/>
            <person name="Ohm R."/>
            <person name="Sun H."/>
            <person name="Tunlid A."/>
            <person name="Henrissat B."/>
            <person name="Grigoriev I.V."/>
            <person name="Hibbett D.S."/>
            <person name="Martin F."/>
        </authorList>
    </citation>
    <scope>NUCLEOTIDE SEQUENCE [LARGE SCALE GENOMIC DNA]</scope>
    <source>
        <strain evidence="2">Ve08.2h10</strain>
    </source>
</reference>
<organism evidence="1 2">
    <name type="scientific">Paxillus rubicundulus Ve08.2h10</name>
    <dbReference type="NCBI Taxonomy" id="930991"/>
    <lineage>
        <taxon>Eukaryota</taxon>
        <taxon>Fungi</taxon>
        <taxon>Dikarya</taxon>
        <taxon>Basidiomycota</taxon>
        <taxon>Agaricomycotina</taxon>
        <taxon>Agaricomycetes</taxon>
        <taxon>Agaricomycetidae</taxon>
        <taxon>Boletales</taxon>
        <taxon>Paxilineae</taxon>
        <taxon>Paxillaceae</taxon>
        <taxon>Paxillus</taxon>
    </lineage>
</organism>
<dbReference type="AlphaFoldDB" id="A0A0D0DIT6"/>
<evidence type="ECO:0000313" key="1">
    <source>
        <dbReference type="EMBL" id="KIK81479.1"/>
    </source>
</evidence>
<dbReference type="Proteomes" id="UP000054538">
    <property type="component" value="Unassembled WGS sequence"/>
</dbReference>
<sequence>MYFRTNTRPSLLHTARSSLRFLEPETVQGQPTGRRRDKTKNSWSMVAEPEFARRAFASIRTSVFARYRQISNVHTSSQNWTPTLVGSPCIAVWQWTERGGAEIPNQESGLVSLTVRIRKYYEILWLPKANRSFQV</sequence>
<reference evidence="1 2" key="1">
    <citation type="submission" date="2014-04" db="EMBL/GenBank/DDBJ databases">
        <authorList>
            <consortium name="DOE Joint Genome Institute"/>
            <person name="Kuo A."/>
            <person name="Kohler A."/>
            <person name="Jargeat P."/>
            <person name="Nagy L.G."/>
            <person name="Floudas D."/>
            <person name="Copeland A."/>
            <person name="Barry K.W."/>
            <person name="Cichocki N."/>
            <person name="Veneault-Fourrey C."/>
            <person name="LaButti K."/>
            <person name="Lindquist E.A."/>
            <person name="Lipzen A."/>
            <person name="Lundell T."/>
            <person name="Morin E."/>
            <person name="Murat C."/>
            <person name="Sun H."/>
            <person name="Tunlid A."/>
            <person name="Henrissat B."/>
            <person name="Grigoriev I.V."/>
            <person name="Hibbett D.S."/>
            <person name="Martin F."/>
            <person name="Nordberg H.P."/>
            <person name="Cantor M.N."/>
            <person name="Hua S.X."/>
        </authorList>
    </citation>
    <scope>NUCLEOTIDE SEQUENCE [LARGE SCALE GENOMIC DNA]</scope>
    <source>
        <strain evidence="1 2">Ve08.2h10</strain>
    </source>
</reference>
<name>A0A0D0DIT6_9AGAM</name>
<dbReference type="HOGENOM" id="CLU_1886445_0_0_1"/>
<evidence type="ECO:0000313" key="2">
    <source>
        <dbReference type="Proteomes" id="UP000054538"/>
    </source>
</evidence>